<feature type="compositionally biased region" description="Polar residues" evidence="13">
    <location>
        <begin position="115"/>
        <end position="124"/>
    </location>
</feature>
<dbReference type="SMART" id="SM00291">
    <property type="entry name" value="ZnF_ZZ"/>
    <property type="match status" value="1"/>
</dbReference>
<feature type="compositionally biased region" description="Basic residues" evidence="13">
    <location>
        <begin position="299"/>
        <end position="311"/>
    </location>
</feature>
<dbReference type="PANTHER" id="PTHR12268">
    <property type="entry name" value="E3 UBIQUITIN-PROTEIN LIGASE KCMF1"/>
    <property type="match status" value="1"/>
</dbReference>
<keyword evidence="8" id="KW-0106">Calcium</keyword>
<dbReference type="GO" id="GO:0008270">
    <property type="term" value="F:zinc ion binding"/>
    <property type="evidence" value="ECO:0007669"/>
    <property type="project" value="UniProtKB-KW"/>
</dbReference>
<evidence type="ECO:0000313" key="17">
    <source>
        <dbReference type="Proteomes" id="UP000076858"/>
    </source>
</evidence>
<dbReference type="CDD" id="cd02334">
    <property type="entry name" value="ZZ_dystrophin"/>
    <property type="match status" value="1"/>
</dbReference>
<keyword evidence="17" id="KW-1185">Reference proteome</keyword>
<dbReference type="GO" id="GO:0042383">
    <property type="term" value="C:sarcolemma"/>
    <property type="evidence" value="ECO:0007669"/>
    <property type="project" value="UniProtKB-SubCell"/>
</dbReference>
<evidence type="ECO:0000313" key="16">
    <source>
        <dbReference type="EMBL" id="KZS04338.1"/>
    </source>
</evidence>
<dbReference type="InterPro" id="IPR018159">
    <property type="entry name" value="Spectrin/alpha-actinin"/>
</dbReference>
<keyword evidence="7" id="KW-0862">Zinc</keyword>
<dbReference type="GO" id="GO:0045202">
    <property type="term" value="C:synapse"/>
    <property type="evidence" value="ECO:0007669"/>
    <property type="project" value="GOC"/>
</dbReference>
<feature type="region of interest" description="Disordered" evidence="13">
    <location>
        <begin position="45"/>
        <end position="137"/>
    </location>
</feature>
<comment type="subcellular location">
    <subcellularLocation>
        <location evidence="2">Cell membrane</location>
        <location evidence="2">Sarcolemma</location>
        <topology evidence="2">Peripheral membrane protein</topology>
        <orientation evidence="2">Cytoplasmic side</orientation>
    </subcellularLocation>
    <subcellularLocation>
        <location evidence="1">Cytoplasm</location>
        <location evidence="1">Cytoskeleton</location>
    </subcellularLocation>
</comment>
<dbReference type="Pfam" id="PF09069">
    <property type="entry name" value="EF-hand_3"/>
    <property type="match status" value="1"/>
</dbReference>
<dbReference type="CDD" id="cd14686">
    <property type="entry name" value="bZIP"/>
    <property type="match status" value="2"/>
</dbReference>
<dbReference type="PROSITE" id="PS01357">
    <property type="entry name" value="ZF_ZZ_1"/>
    <property type="match status" value="1"/>
</dbReference>
<dbReference type="InterPro" id="IPR015153">
    <property type="entry name" value="EF-hand_dom_typ1"/>
</dbReference>
<dbReference type="GO" id="GO:0005737">
    <property type="term" value="C:cytoplasm"/>
    <property type="evidence" value="ECO:0007669"/>
    <property type="project" value="UniProtKB-ARBA"/>
</dbReference>
<dbReference type="SUPFAM" id="SSF51045">
    <property type="entry name" value="WW domain"/>
    <property type="match status" value="1"/>
</dbReference>
<dbReference type="PROSITE" id="PS50020">
    <property type="entry name" value="WW_DOMAIN_2"/>
    <property type="match status" value="1"/>
</dbReference>
<reference evidence="16 17" key="1">
    <citation type="submission" date="2016-03" db="EMBL/GenBank/DDBJ databases">
        <title>EvidentialGene: Evidence-directed Construction of Genes on Genomes.</title>
        <authorList>
            <person name="Gilbert D.G."/>
            <person name="Choi J.-H."/>
            <person name="Mockaitis K."/>
            <person name="Colbourne J."/>
            <person name="Pfrender M."/>
        </authorList>
    </citation>
    <scope>NUCLEOTIDE SEQUENCE [LARGE SCALE GENOMIC DNA]</scope>
    <source>
        <strain evidence="16 17">Xinb3</strain>
        <tissue evidence="16">Complete organism</tissue>
    </source>
</reference>
<keyword evidence="5" id="KW-0479">Metal-binding</keyword>
<dbReference type="InterPro" id="IPR002017">
    <property type="entry name" value="Spectrin_repeat"/>
</dbReference>
<feature type="compositionally biased region" description="Polar residues" evidence="13">
    <location>
        <begin position="1191"/>
        <end position="1207"/>
    </location>
</feature>
<feature type="compositionally biased region" description="Pro residues" evidence="13">
    <location>
        <begin position="80"/>
        <end position="91"/>
    </location>
</feature>
<dbReference type="CDD" id="cd00176">
    <property type="entry name" value="SPEC"/>
    <property type="match status" value="1"/>
</dbReference>
<dbReference type="Pfam" id="PF00435">
    <property type="entry name" value="Spectrin"/>
    <property type="match status" value="1"/>
</dbReference>
<keyword evidence="11" id="KW-0206">Cytoskeleton</keyword>
<protein>
    <submittedName>
        <fullName evidence="16">Dystrobrevin alpha</fullName>
    </submittedName>
</protein>
<dbReference type="GO" id="GO:0005856">
    <property type="term" value="C:cytoskeleton"/>
    <property type="evidence" value="ECO:0007669"/>
    <property type="project" value="UniProtKB-SubCell"/>
</dbReference>
<dbReference type="SMART" id="SM00150">
    <property type="entry name" value="SPEC"/>
    <property type="match status" value="1"/>
</dbReference>
<dbReference type="GO" id="GO:0050804">
    <property type="term" value="P:modulation of chemical synaptic transmission"/>
    <property type="evidence" value="ECO:0007669"/>
    <property type="project" value="UniProtKB-ARBA"/>
</dbReference>
<feature type="region of interest" description="Disordered" evidence="13">
    <location>
        <begin position="1102"/>
        <end position="1140"/>
    </location>
</feature>
<feature type="compositionally biased region" description="Basic and acidic residues" evidence="13">
    <location>
        <begin position="1222"/>
        <end position="1241"/>
    </location>
</feature>
<evidence type="ECO:0000256" key="12">
    <source>
        <dbReference type="PROSITE-ProRule" id="PRU00228"/>
    </source>
</evidence>
<dbReference type="SUPFAM" id="SSF47473">
    <property type="entry name" value="EF-hand"/>
    <property type="match status" value="2"/>
</dbReference>
<dbReference type="Pfam" id="PF00569">
    <property type="entry name" value="ZZ"/>
    <property type="match status" value="1"/>
</dbReference>
<feature type="domain" description="WW" evidence="14">
    <location>
        <begin position="611"/>
        <end position="644"/>
    </location>
</feature>
<evidence type="ECO:0000256" key="11">
    <source>
        <dbReference type="ARBA" id="ARBA00023212"/>
    </source>
</evidence>
<evidence type="ECO:0000256" key="3">
    <source>
        <dbReference type="ARBA" id="ARBA00022475"/>
    </source>
</evidence>
<dbReference type="GO" id="GO:0046716">
    <property type="term" value="P:muscle cell cellular homeostasis"/>
    <property type="evidence" value="ECO:0007669"/>
    <property type="project" value="UniProtKB-ARBA"/>
</dbReference>
<dbReference type="InterPro" id="IPR050774">
    <property type="entry name" value="KCMF1/Dystrophin"/>
</dbReference>
<dbReference type="InterPro" id="IPR001202">
    <property type="entry name" value="WW_dom"/>
</dbReference>
<evidence type="ECO:0000256" key="2">
    <source>
        <dbReference type="ARBA" id="ARBA00004278"/>
    </source>
</evidence>
<dbReference type="Proteomes" id="UP000076858">
    <property type="component" value="Unassembled WGS sequence"/>
</dbReference>
<gene>
    <name evidence="16" type="ORF">APZ42_032601</name>
</gene>
<feature type="region of interest" description="Disordered" evidence="13">
    <location>
        <begin position="217"/>
        <end position="263"/>
    </location>
</feature>
<keyword evidence="4" id="KW-0963">Cytoplasm</keyword>
<keyword evidence="3" id="KW-1003">Cell membrane</keyword>
<evidence type="ECO:0000256" key="1">
    <source>
        <dbReference type="ARBA" id="ARBA00004245"/>
    </source>
</evidence>
<evidence type="ECO:0000256" key="7">
    <source>
        <dbReference type="ARBA" id="ARBA00022833"/>
    </source>
</evidence>
<sequence length="1296" mass="144279">MPLLMKHNATLAKGGGCSREERLGANIDGRGGGCEIIRGRTPIIFHSESGSDSSSSPHGCWSDKQQIGHHQRQRAASTRRPPPYRTVPLPWPEGSSSGEVKPAAEPAAVRARSVPPQSDASVSKSHAKPARPKSLQQELLVNSKSVQSLKTPPLASQPMFPSPHNPHCYPLRPSVSASAFPLSVSLQFDCLSPEWSTSELPVPSPAPAERRHFVRPSRAAENQCNAAVPTARSSSVPRAQSPSRGGLSGRPARPLSHPAGPVGSQWALALQPANELRSHESLLHRNPTSSSSSLATSRSHGHLDHHRHRQPHCLEPFGAGTAPRWPPNCLNGFQLGATPAPAPSPSSTPSPSSRPLSHLPNDALRTNHGIRMLETKLDLYVDIMHAQERFVQVSIFFGAEQQTLSSFAFRFDVTFGLFTGRVIRSEHLLRQQQDIWICWAPVLVFFIVSSTLPKLRPLFSVFHLIAYHDDLIMSVLTETFVFFQLYQRVQQLQASMDDASNRLVPAETVRSKWINPIELSPQQVQQHMDQLKELSDKIAPVQLTIEEVNDQAARLADSGVPLSHANLSRLDDLNSRWKVLQSSMDDRYQQLCGVTRDGALTGPLLHSFLASSVDRPWERSVTEADVPYYVNHQTETTHWDHPQLEELMNSLSEFNDVRFSAYRMALKLRRVQKFLCLDKLELNTAIDTFDAHGLRAQNDKVIDIPDMVTVLRSLYEVVVATYPGEIRLPLVIDLCLNWILNVYDRQNNITCIIINVGAFSLTCFTLFFCVWVKIPNSQRSGEVRVLSFKVVITLMCRGHLEDKYRYLFRLIADPNRLVDAPKLGVLLHDCVQMPRELGEVAAFGGSNIEPSVKCCFEKAGKQRQSIEAVHFLAWMKREPQSVVWLPVLHRLAASESARHQSKCNVCKATPIVGLRYRCLKCLSFDMCQNCFFTGRVSKHHKLTHPMQEYCTTTTSGEDLKDFTRTLRNKFKSKRYFKKHPRLGYLPVQTALEGTTTPSDAQSEVSSQMPSSVAQDVLVHSAANSVVDGIHKDFTPESEDEHQLIAQYCRSLNGDALGMSMGVVPRSPVQLLAALDSNHKEEIETMIRELEEENATLQAEYERLRSQQSPSMSFSFSSSPDDATPIPHQAGASSSGNHTSEVERDMLAEARLLRQHKTRLEARMKILEEHNRQLETQLSRLRQLLDEPGGNSRDNSSPAKTGTLQTRAVTAAHLATDTPVRTNGHEKNHTWAEHSVTDRLETRPPPPPHGNSTNSNTYNSQNVGNLLFMAGDLGKAVGSLVNVMTDDQSPGLTDEED</sequence>
<dbReference type="Gene3D" id="1.20.58.60">
    <property type="match status" value="1"/>
</dbReference>
<dbReference type="Pfam" id="PF09068">
    <property type="entry name" value="EF-hand_2"/>
    <property type="match status" value="1"/>
</dbReference>
<feature type="compositionally biased region" description="Low complexity" evidence="13">
    <location>
        <begin position="1105"/>
        <end position="1119"/>
    </location>
</feature>
<feature type="compositionally biased region" description="Low complexity" evidence="13">
    <location>
        <begin position="47"/>
        <end position="56"/>
    </location>
</feature>
<evidence type="ECO:0000256" key="4">
    <source>
        <dbReference type="ARBA" id="ARBA00022490"/>
    </source>
</evidence>
<dbReference type="GO" id="GO:0099536">
    <property type="term" value="P:synaptic signaling"/>
    <property type="evidence" value="ECO:0007669"/>
    <property type="project" value="TreeGrafter"/>
</dbReference>
<dbReference type="GO" id="GO:0003779">
    <property type="term" value="F:actin binding"/>
    <property type="evidence" value="ECO:0007669"/>
    <property type="project" value="UniProtKB-KW"/>
</dbReference>
<dbReference type="GO" id="GO:0016010">
    <property type="term" value="C:dystrophin-associated glycoprotein complex"/>
    <property type="evidence" value="ECO:0007669"/>
    <property type="project" value="UniProtKB-ARBA"/>
</dbReference>
<feature type="compositionally biased region" description="Low complexity" evidence="13">
    <location>
        <begin position="289"/>
        <end position="298"/>
    </location>
</feature>
<dbReference type="Gene3D" id="1.10.238.10">
    <property type="entry name" value="EF-hand"/>
    <property type="match status" value="2"/>
</dbReference>
<dbReference type="Gene3D" id="2.20.70.10">
    <property type="match status" value="1"/>
</dbReference>
<dbReference type="PANTHER" id="PTHR12268:SF14">
    <property type="entry name" value="DYSTROPHIN-1"/>
    <property type="match status" value="1"/>
</dbReference>
<dbReference type="SUPFAM" id="SSF57850">
    <property type="entry name" value="RING/U-box"/>
    <property type="match status" value="1"/>
</dbReference>
<evidence type="ECO:0000256" key="9">
    <source>
        <dbReference type="ARBA" id="ARBA00023136"/>
    </source>
</evidence>
<comment type="caution">
    <text evidence="16">The sequence shown here is derived from an EMBL/GenBank/DDBJ whole genome shotgun (WGS) entry which is preliminary data.</text>
</comment>
<organism evidence="16 17">
    <name type="scientific">Daphnia magna</name>
    <dbReference type="NCBI Taxonomy" id="35525"/>
    <lineage>
        <taxon>Eukaryota</taxon>
        <taxon>Metazoa</taxon>
        <taxon>Ecdysozoa</taxon>
        <taxon>Arthropoda</taxon>
        <taxon>Crustacea</taxon>
        <taxon>Branchiopoda</taxon>
        <taxon>Diplostraca</taxon>
        <taxon>Cladocera</taxon>
        <taxon>Anomopoda</taxon>
        <taxon>Daphniidae</taxon>
        <taxon>Daphnia</taxon>
    </lineage>
</organism>
<feature type="domain" description="ZZ-type" evidence="15">
    <location>
        <begin position="898"/>
        <end position="954"/>
    </location>
</feature>
<evidence type="ECO:0000256" key="6">
    <source>
        <dbReference type="ARBA" id="ARBA00022771"/>
    </source>
</evidence>
<evidence type="ECO:0000256" key="5">
    <source>
        <dbReference type="ARBA" id="ARBA00022723"/>
    </source>
</evidence>
<dbReference type="EMBL" id="LRGB01003123">
    <property type="protein sequence ID" value="KZS04338.1"/>
    <property type="molecule type" value="Genomic_DNA"/>
</dbReference>
<dbReference type="InterPro" id="IPR015154">
    <property type="entry name" value="EF-hand_dom_typ2"/>
</dbReference>
<proteinExistence type="predicted"/>
<dbReference type="InterPro" id="IPR011992">
    <property type="entry name" value="EF-hand-dom_pair"/>
</dbReference>
<keyword evidence="10" id="KW-0009">Actin-binding</keyword>
<evidence type="ECO:0000256" key="10">
    <source>
        <dbReference type="ARBA" id="ARBA00023203"/>
    </source>
</evidence>
<accession>A0A164LQM7</accession>
<evidence type="ECO:0000259" key="14">
    <source>
        <dbReference type="PROSITE" id="PS50020"/>
    </source>
</evidence>
<dbReference type="SUPFAM" id="SSF46966">
    <property type="entry name" value="Spectrin repeat"/>
    <property type="match status" value="1"/>
</dbReference>
<name>A0A164LQM7_9CRUS</name>
<feature type="compositionally biased region" description="Polar residues" evidence="13">
    <location>
        <begin position="220"/>
        <end position="243"/>
    </location>
</feature>
<evidence type="ECO:0000256" key="13">
    <source>
        <dbReference type="SAM" id="MobiDB-lite"/>
    </source>
</evidence>
<dbReference type="InterPro" id="IPR036020">
    <property type="entry name" value="WW_dom_sf"/>
</dbReference>
<keyword evidence="9" id="KW-0472">Membrane</keyword>
<dbReference type="SMART" id="SM00456">
    <property type="entry name" value="WW"/>
    <property type="match status" value="1"/>
</dbReference>
<feature type="compositionally biased region" description="Low complexity" evidence="13">
    <location>
        <begin position="1250"/>
        <end position="1259"/>
    </location>
</feature>
<evidence type="ECO:0000256" key="8">
    <source>
        <dbReference type="ARBA" id="ARBA00022837"/>
    </source>
</evidence>
<feature type="region of interest" description="Disordered" evidence="13">
    <location>
        <begin position="1184"/>
        <end position="1259"/>
    </location>
</feature>
<dbReference type="InterPro" id="IPR043145">
    <property type="entry name" value="Znf_ZZ_sf"/>
</dbReference>
<feature type="region of interest" description="Disordered" evidence="13">
    <location>
        <begin position="277"/>
        <end position="363"/>
    </location>
</feature>
<evidence type="ECO:0000259" key="15">
    <source>
        <dbReference type="PROSITE" id="PS50135"/>
    </source>
</evidence>
<keyword evidence="6 12" id="KW-0863">Zinc-finger</keyword>
<dbReference type="PROSITE" id="PS50135">
    <property type="entry name" value="ZF_ZZ_2"/>
    <property type="match status" value="1"/>
</dbReference>
<dbReference type="STRING" id="35525.A0A164LQM7"/>
<dbReference type="CDD" id="cd16242">
    <property type="entry name" value="EFh_DMD_like"/>
    <property type="match status" value="1"/>
</dbReference>
<dbReference type="InterPro" id="IPR000433">
    <property type="entry name" value="Znf_ZZ"/>
</dbReference>
<dbReference type="Gene3D" id="3.30.60.90">
    <property type="match status" value="1"/>
</dbReference>